<keyword evidence="3" id="KW-1185">Reference proteome</keyword>
<sequence length="246" mass="26133">MPVDGWAVARAGLVYAEWDGERCRITGDELIEGRHPASRLITALAGDQRLIVGHGLLRSDLRAVAMVTAVLDAVLLRSLDTLVLAHRLRGGRYSTGCGLSDLAWENLGIRRRKPHVPDRLSGGADPGLRVGRQDHAPRDDAALLANLRQTLITTRVLVWGGGFTAGGRKGSVELTDEHVAELTGRRPQPENAAWRPLLRAKGGGDEDGQEAGAACNRRRPAVPGRDTGPGGASAACRAHSGASAHR</sequence>
<organism evidence="2 3">
    <name type="scientific">Spongiactinospora gelatinilytica</name>
    <dbReference type="NCBI Taxonomy" id="2666298"/>
    <lineage>
        <taxon>Bacteria</taxon>
        <taxon>Bacillati</taxon>
        <taxon>Actinomycetota</taxon>
        <taxon>Actinomycetes</taxon>
        <taxon>Streptosporangiales</taxon>
        <taxon>Streptosporangiaceae</taxon>
        <taxon>Spongiactinospora</taxon>
    </lineage>
</organism>
<dbReference type="Proteomes" id="UP000248544">
    <property type="component" value="Unassembled WGS sequence"/>
</dbReference>
<evidence type="ECO:0000313" key="3">
    <source>
        <dbReference type="Proteomes" id="UP000248544"/>
    </source>
</evidence>
<protein>
    <submittedName>
        <fullName evidence="2">Uncharacterized protein</fullName>
    </submittedName>
</protein>
<comment type="caution">
    <text evidence="2">The sequence shown here is derived from an EMBL/GenBank/DDBJ whole genome shotgun (WGS) entry which is preliminary data.</text>
</comment>
<evidence type="ECO:0000313" key="2">
    <source>
        <dbReference type="EMBL" id="PZG24668.1"/>
    </source>
</evidence>
<reference evidence="2 3" key="1">
    <citation type="submission" date="2018-01" db="EMBL/GenBank/DDBJ databases">
        <title>Draft genome sequence of Sphaerisporangium sp. 7K107.</title>
        <authorList>
            <person name="Sahin N."/>
            <person name="Saygin H."/>
            <person name="Ay H."/>
        </authorList>
    </citation>
    <scope>NUCLEOTIDE SEQUENCE [LARGE SCALE GENOMIC DNA]</scope>
    <source>
        <strain evidence="2 3">7K107</strain>
    </source>
</reference>
<proteinExistence type="predicted"/>
<dbReference type="AlphaFoldDB" id="A0A2W2FJ04"/>
<gene>
    <name evidence="2" type="ORF">C1I98_35315</name>
</gene>
<accession>A0A2W2FJ04</accession>
<feature type="region of interest" description="Disordered" evidence="1">
    <location>
        <begin position="184"/>
        <end position="246"/>
    </location>
</feature>
<dbReference type="RefSeq" id="WP_111171663.1">
    <property type="nucleotide sequence ID" value="NZ_POUA01000485.1"/>
</dbReference>
<name>A0A2W2FJ04_9ACTN</name>
<evidence type="ECO:0000256" key="1">
    <source>
        <dbReference type="SAM" id="MobiDB-lite"/>
    </source>
</evidence>
<dbReference type="EMBL" id="POUA01000485">
    <property type="protein sequence ID" value="PZG24668.1"/>
    <property type="molecule type" value="Genomic_DNA"/>
</dbReference>